<feature type="domain" description="PH" evidence="4">
    <location>
        <begin position="3"/>
        <end position="104"/>
    </location>
</feature>
<dbReference type="SUPFAM" id="SSF50729">
    <property type="entry name" value="PH domain-like"/>
    <property type="match status" value="1"/>
</dbReference>
<evidence type="ECO:0008006" key="8">
    <source>
        <dbReference type="Google" id="ProtNLM"/>
    </source>
</evidence>
<dbReference type="PROSITE" id="PS50003">
    <property type="entry name" value="PH_DOMAIN"/>
    <property type="match status" value="1"/>
</dbReference>
<dbReference type="CDD" id="cd00177">
    <property type="entry name" value="START"/>
    <property type="match status" value="1"/>
</dbReference>
<dbReference type="Pfam" id="PF01852">
    <property type="entry name" value="START"/>
    <property type="match status" value="1"/>
</dbReference>
<feature type="region of interest" description="Disordered" evidence="3">
    <location>
        <begin position="110"/>
        <end position="166"/>
    </location>
</feature>
<reference evidence="6 7" key="1">
    <citation type="journal article" date="2019" name="Nat. Plants">
        <title>Genome sequencing of Musa balbisiana reveals subgenome evolution and function divergence in polyploid bananas.</title>
        <authorList>
            <person name="Yao X."/>
        </authorList>
    </citation>
    <scope>NUCLEOTIDE SEQUENCE [LARGE SCALE GENOMIC DNA]</scope>
    <source>
        <strain evidence="7">cv. DH-PKW</strain>
        <tissue evidence="6">Leaves</tissue>
    </source>
</reference>
<keyword evidence="2" id="KW-0256">Endoplasmic reticulum</keyword>
<evidence type="ECO:0000256" key="1">
    <source>
        <dbReference type="ARBA" id="ARBA00004240"/>
    </source>
</evidence>
<gene>
    <name evidence="6" type="ORF">C4D60_Mb04t05550</name>
</gene>
<feature type="domain" description="START" evidence="5">
    <location>
        <begin position="178"/>
        <end position="375"/>
    </location>
</feature>
<sequence length="690" mass="78204">MAKVVCEGWMVRYGRRKIGKSFFHMRYFVLETRLLAYYKRKPTDTTVPLKTLVIDGNCRVEDRGLKTHQGHKTILMHSSTHEQMAAYNIQDALNWKEKIELVIDQQHGSVTSNGNRTSVSSDLGMDIDRNESSSSHERHPEDEEENNPTLLQGTTIGNGPPDSVLDWTRDQVSPRKHWRLVSCQNGKFTSFVLPFLHSFLPCGNFNALALTRLRIFEELVEVDLPRRYSKTMKAVGVVDATCEAIFGLVMTMDGTRFEWDCSFQHGSLVEEVDGHTAILYHRLQLEWFSRFVWPRDLCYVRYWRRNDDGSYVVLFRSREHQNCGPQRGFVRAHIESGGFKISPLRSRDGRPRTQVQQLMQIDLKGWFVGYFPSFQQHCLLHMLNSVAGIRELFSQTDEIHTANRIPIMVSMTSDSVSSKKEQKTEEISFQPGVSLDQVFNDNRQPIILDEDSDEDEDNQVPEAEEEVGIMFFPLICISYHFVILKDFAMQGSSIKTGNNIKQPVDWLKSTKRMDHVARRTGCAAQVASEKGLFTLVINLQIPGSTHYSMVFYYVKKQLVPGSLLQRFADGDDEFRNSRLKLIPSVPKGSWIVRQSVGSNPCLLGKAVDCSYIRGEKYLELDVDIGSSAVANGVLGLVCGVLTSLVVDMAFLIQAVTSDELPERLIGAVRVSHVELSSALVTDLADSPSEE</sequence>
<feature type="compositionally biased region" description="Basic and acidic residues" evidence="3">
    <location>
        <begin position="126"/>
        <end position="141"/>
    </location>
</feature>
<evidence type="ECO:0000313" key="6">
    <source>
        <dbReference type="EMBL" id="THU71821.1"/>
    </source>
</evidence>
<dbReference type="InterPro" id="IPR011993">
    <property type="entry name" value="PH-like_dom_sf"/>
</dbReference>
<evidence type="ECO:0000256" key="2">
    <source>
        <dbReference type="ARBA" id="ARBA00022824"/>
    </source>
</evidence>
<dbReference type="SUPFAM" id="SSF55961">
    <property type="entry name" value="Bet v1-like"/>
    <property type="match status" value="1"/>
</dbReference>
<dbReference type="AlphaFoldDB" id="A0A4S8K9T4"/>
<keyword evidence="7" id="KW-1185">Reference proteome</keyword>
<evidence type="ECO:0000256" key="3">
    <source>
        <dbReference type="SAM" id="MobiDB-lite"/>
    </source>
</evidence>
<dbReference type="PROSITE" id="PS50848">
    <property type="entry name" value="START"/>
    <property type="match status" value="1"/>
</dbReference>
<feature type="compositionally biased region" description="Polar residues" evidence="3">
    <location>
        <begin position="110"/>
        <end position="121"/>
    </location>
</feature>
<dbReference type="Proteomes" id="UP000317650">
    <property type="component" value="Chromosome 4"/>
</dbReference>
<name>A0A4S8K9T4_MUSBA</name>
<dbReference type="GO" id="GO:0005783">
    <property type="term" value="C:endoplasmic reticulum"/>
    <property type="evidence" value="ECO:0007669"/>
    <property type="project" value="UniProtKB-SubCell"/>
</dbReference>
<evidence type="ECO:0000313" key="7">
    <source>
        <dbReference type="Proteomes" id="UP000317650"/>
    </source>
</evidence>
<dbReference type="Pfam" id="PF07059">
    <property type="entry name" value="EDR2_C"/>
    <property type="match status" value="1"/>
</dbReference>
<dbReference type="InterPro" id="IPR001849">
    <property type="entry name" value="PH_domain"/>
</dbReference>
<dbReference type="SMART" id="SM00234">
    <property type="entry name" value="START"/>
    <property type="match status" value="1"/>
</dbReference>
<dbReference type="InterPro" id="IPR009769">
    <property type="entry name" value="EDR2_C"/>
</dbReference>
<organism evidence="6 7">
    <name type="scientific">Musa balbisiana</name>
    <name type="common">Banana</name>
    <dbReference type="NCBI Taxonomy" id="52838"/>
    <lineage>
        <taxon>Eukaryota</taxon>
        <taxon>Viridiplantae</taxon>
        <taxon>Streptophyta</taxon>
        <taxon>Embryophyta</taxon>
        <taxon>Tracheophyta</taxon>
        <taxon>Spermatophyta</taxon>
        <taxon>Magnoliopsida</taxon>
        <taxon>Liliopsida</taxon>
        <taxon>Zingiberales</taxon>
        <taxon>Musaceae</taxon>
        <taxon>Musa</taxon>
    </lineage>
</organism>
<dbReference type="EMBL" id="PYDT01000001">
    <property type="protein sequence ID" value="THU71821.1"/>
    <property type="molecule type" value="Genomic_DNA"/>
</dbReference>
<dbReference type="PANTHER" id="PTHR12136:SF100">
    <property type="entry name" value="PROTEIN ENHANCED DISEASE RESISTANCE 2-LIKE"/>
    <property type="match status" value="1"/>
</dbReference>
<dbReference type="Gene3D" id="3.30.530.20">
    <property type="match status" value="1"/>
</dbReference>
<accession>A0A4S8K9T4</accession>
<dbReference type="InterPro" id="IPR045096">
    <property type="entry name" value="EDR2-like"/>
</dbReference>
<protein>
    <recommendedName>
        <fullName evidence="8">START domain-containing protein</fullName>
    </recommendedName>
</protein>
<dbReference type="InterPro" id="IPR023393">
    <property type="entry name" value="START-like_dom_sf"/>
</dbReference>
<comment type="subcellular location">
    <subcellularLocation>
        <location evidence="1">Endoplasmic reticulum</location>
    </subcellularLocation>
</comment>
<feature type="compositionally biased region" description="Polar residues" evidence="3">
    <location>
        <begin position="147"/>
        <end position="157"/>
    </location>
</feature>
<proteinExistence type="predicted"/>
<dbReference type="InterPro" id="IPR002913">
    <property type="entry name" value="START_lipid-bd_dom"/>
</dbReference>
<dbReference type="Gene3D" id="2.30.29.30">
    <property type="entry name" value="Pleckstrin-homology domain (PH domain)/Phosphotyrosine-binding domain (PTB)"/>
    <property type="match status" value="1"/>
</dbReference>
<evidence type="ECO:0000259" key="4">
    <source>
        <dbReference type="PROSITE" id="PS50003"/>
    </source>
</evidence>
<dbReference type="PANTHER" id="PTHR12136">
    <property type="entry name" value="ENHANCED DISEASE RESISTANCE-RELATED"/>
    <property type="match status" value="1"/>
</dbReference>
<comment type="caution">
    <text evidence="6">The sequence shown here is derived from an EMBL/GenBank/DDBJ whole genome shotgun (WGS) entry which is preliminary data.</text>
</comment>
<dbReference type="GO" id="GO:0008289">
    <property type="term" value="F:lipid binding"/>
    <property type="evidence" value="ECO:0007669"/>
    <property type="project" value="InterPro"/>
</dbReference>
<dbReference type="SMART" id="SM00233">
    <property type="entry name" value="PH"/>
    <property type="match status" value="1"/>
</dbReference>
<evidence type="ECO:0000259" key="5">
    <source>
        <dbReference type="PROSITE" id="PS50848"/>
    </source>
</evidence>